<name>A0A815GRQ2_9BILA</name>
<evidence type="ECO:0000259" key="4">
    <source>
        <dbReference type="PROSITE" id="PS50009"/>
    </source>
</evidence>
<dbReference type="OrthoDB" id="74314at2759"/>
<proteinExistence type="predicted"/>
<dbReference type="CDD" id="cd00155">
    <property type="entry name" value="RasGEF"/>
    <property type="match status" value="1"/>
</dbReference>
<evidence type="ECO:0000313" key="6">
    <source>
        <dbReference type="Proteomes" id="UP000663882"/>
    </source>
</evidence>
<dbReference type="Gene3D" id="1.10.840.10">
    <property type="entry name" value="Ras guanine-nucleotide exchange factors catalytic domain"/>
    <property type="match status" value="1"/>
</dbReference>
<dbReference type="GO" id="GO:0007265">
    <property type="term" value="P:Ras protein signal transduction"/>
    <property type="evidence" value="ECO:0007669"/>
    <property type="project" value="TreeGrafter"/>
</dbReference>
<dbReference type="PANTHER" id="PTHR23113">
    <property type="entry name" value="GUANINE NUCLEOTIDE EXCHANGE FACTOR"/>
    <property type="match status" value="1"/>
</dbReference>
<dbReference type="EMBL" id="CAJNOO010003535">
    <property type="protein sequence ID" value="CAF1342079.1"/>
    <property type="molecule type" value="Genomic_DNA"/>
</dbReference>
<dbReference type="SUPFAM" id="SSF48366">
    <property type="entry name" value="Ras GEF"/>
    <property type="match status" value="1"/>
</dbReference>
<dbReference type="InterPro" id="IPR008937">
    <property type="entry name" value="Ras-like_GEF"/>
</dbReference>
<feature type="non-terminal residue" evidence="5">
    <location>
        <position position="1"/>
    </location>
</feature>
<dbReference type="InterPro" id="IPR023578">
    <property type="entry name" value="Ras_GEF_dom_sf"/>
</dbReference>
<gene>
    <name evidence="5" type="ORF">RFH988_LOCUS31837</name>
</gene>
<dbReference type="PROSITE" id="PS00720">
    <property type="entry name" value="RASGEF"/>
    <property type="match status" value="1"/>
</dbReference>
<evidence type="ECO:0000313" key="5">
    <source>
        <dbReference type="EMBL" id="CAF1342079.1"/>
    </source>
</evidence>
<dbReference type="GO" id="GO:0005085">
    <property type="term" value="F:guanyl-nucleotide exchange factor activity"/>
    <property type="evidence" value="ECO:0007669"/>
    <property type="project" value="UniProtKB-KW"/>
</dbReference>
<organism evidence="5 6">
    <name type="scientific">Rotaria sordida</name>
    <dbReference type="NCBI Taxonomy" id="392033"/>
    <lineage>
        <taxon>Eukaryota</taxon>
        <taxon>Metazoa</taxon>
        <taxon>Spiralia</taxon>
        <taxon>Gnathifera</taxon>
        <taxon>Rotifera</taxon>
        <taxon>Eurotatoria</taxon>
        <taxon>Bdelloidea</taxon>
        <taxon>Philodinida</taxon>
        <taxon>Philodinidae</taxon>
        <taxon>Rotaria</taxon>
    </lineage>
</organism>
<accession>A0A815GRQ2</accession>
<dbReference type="InterPro" id="IPR019804">
    <property type="entry name" value="Ras_G-nucl-exch_fac_CS"/>
</dbReference>
<evidence type="ECO:0000256" key="2">
    <source>
        <dbReference type="PROSITE-ProRule" id="PRU00168"/>
    </source>
</evidence>
<dbReference type="InterPro" id="IPR001895">
    <property type="entry name" value="RASGEF_cat_dom"/>
</dbReference>
<feature type="domain" description="Ras-GEF" evidence="4">
    <location>
        <begin position="1"/>
        <end position="204"/>
    </location>
</feature>
<dbReference type="InterPro" id="IPR036964">
    <property type="entry name" value="RASGEF_cat_dom_sf"/>
</dbReference>
<dbReference type="SMART" id="SM00147">
    <property type="entry name" value="RasGEF"/>
    <property type="match status" value="1"/>
</dbReference>
<feature type="region of interest" description="Disordered" evidence="3">
    <location>
        <begin position="206"/>
        <end position="227"/>
    </location>
</feature>
<protein>
    <recommendedName>
        <fullName evidence="4">Ras-GEF domain-containing protein</fullName>
    </recommendedName>
</protein>
<dbReference type="PANTHER" id="PTHR23113:SF252">
    <property type="entry name" value="RAS GUANYL-RELEASING PROTEIN 3"/>
    <property type="match status" value="1"/>
</dbReference>
<dbReference type="Proteomes" id="UP000663882">
    <property type="component" value="Unassembled WGS sequence"/>
</dbReference>
<comment type="caution">
    <text evidence="5">The sequence shown here is derived from an EMBL/GenBank/DDBJ whole genome shotgun (WGS) entry which is preliminary data.</text>
</comment>
<dbReference type="AlphaFoldDB" id="A0A815GRQ2"/>
<dbReference type="GO" id="GO:0005886">
    <property type="term" value="C:plasma membrane"/>
    <property type="evidence" value="ECO:0007669"/>
    <property type="project" value="TreeGrafter"/>
</dbReference>
<reference evidence="5" key="1">
    <citation type="submission" date="2021-02" db="EMBL/GenBank/DDBJ databases">
        <authorList>
            <person name="Nowell W R."/>
        </authorList>
    </citation>
    <scope>NUCLEOTIDE SEQUENCE</scope>
</reference>
<dbReference type="Pfam" id="PF00617">
    <property type="entry name" value="RasGEF"/>
    <property type="match status" value="1"/>
</dbReference>
<evidence type="ECO:0000256" key="3">
    <source>
        <dbReference type="SAM" id="MobiDB-lite"/>
    </source>
</evidence>
<dbReference type="PROSITE" id="PS50009">
    <property type="entry name" value="RASGEF_CAT"/>
    <property type="match status" value="1"/>
</dbReference>
<keyword evidence="1 2" id="KW-0344">Guanine-nucleotide releasing factor</keyword>
<sequence>SIKNTLQDNPRLERSIQFFNGLSTWIQCMVLSKMTPKQRAEIIHKFLEVAKYLKELQNFNTCLAVIGGISHSALARLSKTMMCLSTEDIRFLGEMTDLLSSNSNYAQYRKSLSECEGFKIPIIGVHLKDIISLHVALQDRLEYDLINFRKLVQLSIVFRTLTSLQVSVPPVQPNHDLINLLTLSVDLSYTEDEIYELSLAREPRSSVSSKGVNSDGGSNWMNPFQLH</sequence>
<evidence type="ECO:0000256" key="1">
    <source>
        <dbReference type="ARBA" id="ARBA00022658"/>
    </source>
</evidence>